<feature type="compositionally biased region" description="Basic residues" evidence="4">
    <location>
        <begin position="562"/>
        <end position="578"/>
    </location>
</feature>
<dbReference type="HOGENOM" id="CLU_019106_1_0_1"/>
<feature type="region of interest" description="Disordered" evidence="4">
    <location>
        <begin position="301"/>
        <end position="332"/>
    </location>
</feature>
<dbReference type="OrthoDB" id="1924577at2759"/>
<keyword evidence="3" id="KW-0539">Nucleus</keyword>
<feature type="region of interest" description="Disordered" evidence="4">
    <location>
        <begin position="551"/>
        <end position="578"/>
    </location>
</feature>
<feature type="region of interest" description="Disordered" evidence="4">
    <location>
        <begin position="459"/>
        <end position="492"/>
    </location>
</feature>
<dbReference type="GeneID" id="96901435"/>
<dbReference type="InterPro" id="IPR018972">
    <property type="entry name" value="Sas10_C_dom"/>
</dbReference>
<evidence type="ECO:0000256" key="2">
    <source>
        <dbReference type="ARBA" id="ARBA00010979"/>
    </source>
</evidence>
<evidence type="ECO:0000313" key="6">
    <source>
        <dbReference type="EMBL" id="CCC67958.1"/>
    </source>
</evidence>
<accession>G0V909</accession>
<name>G0V909_NAUCA</name>
<dbReference type="Proteomes" id="UP000001640">
    <property type="component" value="Chromosome 1"/>
</dbReference>
<feature type="compositionally biased region" description="Polar residues" evidence="4">
    <location>
        <begin position="476"/>
        <end position="492"/>
    </location>
</feature>
<reference key="2">
    <citation type="submission" date="2011-08" db="EMBL/GenBank/DDBJ databases">
        <title>Genome sequence of Naumovozyma castellii.</title>
        <authorList>
            <person name="Gordon J.L."/>
            <person name="Armisen D."/>
            <person name="Proux-Wera E."/>
            <person name="OhEigeartaigh S.S."/>
            <person name="Byrne K.P."/>
            <person name="Wolfe K.H."/>
        </authorList>
    </citation>
    <scope>NUCLEOTIDE SEQUENCE</scope>
    <source>
        <strain>Type strain:CBS 4309</strain>
    </source>
</reference>
<evidence type="ECO:0000256" key="3">
    <source>
        <dbReference type="ARBA" id="ARBA00023242"/>
    </source>
</evidence>
<dbReference type="eggNOG" id="KOG3118">
    <property type="taxonomic scope" value="Eukaryota"/>
</dbReference>
<dbReference type="InParanoid" id="G0V909"/>
<reference evidence="6 7" key="1">
    <citation type="journal article" date="2011" name="Proc. Natl. Acad. Sci. U.S.A.">
        <title>Evolutionary erosion of yeast sex chromosomes by mating-type switching accidents.</title>
        <authorList>
            <person name="Gordon J.L."/>
            <person name="Armisen D."/>
            <person name="Proux-Wera E."/>
            <person name="Oheigeartaigh S.S."/>
            <person name="Byrne K.P."/>
            <person name="Wolfe K.H."/>
        </authorList>
    </citation>
    <scope>NUCLEOTIDE SEQUENCE [LARGE SCALE GENOMIC DNA]</scope>
    <source>
        <strain evidence="7">ATCC 76901 / BCRC 22586 / CBS 4309 / NBRC 1992 / NRRL Y-12630</strain>
    </source>
</reference>
<sequence>MVRKGSQKRKQAKSQEELDPYGLNEVDDFASKKERVLLEQSTLGDRRHVSDDDDLGDDEEEEVLHVSDTDDSDESESEYEQQEEEQDLDGAEAYRKVFGRKLDLDQPVEDEEGGMLGNEEAWGSKGEYYGADDLDDEETAKEIEQEALRQQKKHLQELNMNDYLDDEVEEEWVKSAKEFDIGEFQSSTKQSDSTISIKDILNMQDDAKLEYLKTMFPEFMPLCKELANLSEVLSDLEAKEESEFNRLKIMALCTYLGTISSYFGILLHELHENEDFSTMKDHPVMEAILMSKEVWRQAKELPEDFDQTTTHDDIVEGQEDEEIEQEQLSEDDINDISELDEDMHINSDGYKNDEESNKQEDDDDVDLDDFEEYVAQSRVPKKKLNKQDISKEITDDYIESDMADVDAQEKKSRRRTLRFYTSKIDQQENKKIDKFKGDDDIPYKERFFERQQRLLEEARKRGLNDPNAIPLDDNEYNSADENTSKSVNSQSENDYYKQIQLGRQGRKTSRTNAHRNAVLAAREGKLAELAEEVGDDGKRAVNYQILKNKGLTPKRNKDNRNSRVKKRKKYEKAQKKLKSVRAVYSGGQSGVYEGEKTGIKKNLTRSVKFKN</sequence>
<dbReference type="AlphaFoldDB" id="G0V909"/>
<dbReference type="GO" id="GO:0000447">
    <property type="term" value="P:endonucleolytic cleavage in ITS1 to separate SSU-rRNA from 5.8S rRNA and LSU-rRNA from tricistronic rRNA transcript (SSU-rRNA, 5.8S rRNA, LSU-rRNA)"/>
    <property type="evidence" value="ECO:0007669"/>
    <property type="project" value="EnsemblFungi"/>
</dbReference>
<comment type="subcellular location">
    <subcellularLocation>
        <location evidence="1">Nucleus</location>
    </subcellularLocation>
</comment>
<dbReference type="EMBL" id="HE576752">
    <property type="protein sequence ID" value="CCC67958.1"/>
    <property type="molecule type" value="Genomic_DNA"/>
</dbReference>
<dbReference type="GO" id="GO:0032040">
    <property type="term" value="C:small-subunit processome"/>
    <property type="evidence" value="ECO:0007669"/>
    <property type="project" value="EnsemblFungi"/>
</dbReference>
<evidence type="ECO:0000256" key="1">
    <source>
        <dbReference type="ARBA" id="ARBA00004123"/>
    </source>
</evidence>
<feature type="region of interest" description="Disordered" evidence="4">
    <location>
        <begin position="344"/>
        <end position="365"/>
    </location>
</feature>
<evidence type="ECO:0000313" key="7">
    <source>
        <dbReference type="Proteomes" id="UP000001640"/>
    </source>
</evidence>
<protein>
    <recommendedName>
        <fullName evidence="5">Sas10 C-terminal domain-containing protein</fullName>
    </recommendedName>
</protein>
<feature type="compositionally biased region" description="Basic residues" evidence="4">
    <location>
        <begin position="1"/>
        <end position="12"/>
    </location>
</feature>
<feature type="domain" description="Sas10 C-terminal" evidence="5">
    <location>
        <begin position="536"/>
        <end position="609"/>
    </location>
</feature>
<dbReference type="STRING" id="1064592.G0V909"/>
<gene>
    <name evidence="6" type="primary">NCAS0A14000</name>
    <name evidence="6" type="ordered locus">NCAS_0A14000</name>
</gene>
<keyword evidence="7" id="KW-1185">Reference proteome</keyword>
<comment type="similarity">
    <text evidence="2">Belongs to the SAS10 family.</text>
</comment>
<dbReference type="RefSeq" id="XP_003674338.1">
    <property type="nucleotide sequence ID" value="XM_003674290.1"/>
</dbReference>
<dbReference type="KEGG" id="ncs:NCAS_0A14000"/>
<dbReference type="GO" id="GO:0042802">
    <property type="term" value="F:identical protein binding"/>
    <property type="evidence" value="ECO:0007669"/>
    <property type="project" value="EnsemblFungi"/>
</dbReference>
<feature type="region of interest" description="Disordered" evidence="4">
    <location>
        <begin position="1"/>
        <end position="126"/>
    </location>
</feature>
<dbReference type="GO" id="GO:0000472">
    <property type="term" value="P:endonucleolytic cleavage to generate mature 5'-end of SSU-rRNA from (SSU-rRNA, 5.8S rRNA, LSU-rRNA)"/>
    <property type="evidence" value="ECO:0007669"/>
    <property type="project" value="EnsemblFungi"/>
</dbReference>
<feature type="compositionally biased region" description="Basic and acidic residues" evidence="4">
    <location>
        <begin position="92"/>
        <end position="104"/>
    </location>
</feature>
<proteinExistence type="inferred from homology"/>
<feature type="compositionally biased region" description="Acidic residues" evidence="4">
    <location>
        <begin position="51"/>
        <end position="62"/>
    </location>
</feature>
<dbReference type="PANTHER" id="PTHR13237">
    <property type="entry name" value="SOMETHING ABOUT SILENCING PROTEIN 10-RELATED"/>
    <property type="match status" value="1"/>
</dbReference>
<evidence type="ECO:0000256" key="4">
    <source>
        <dbReference type="SAM" id="MobiDB-lite"/>
    </source>
</evidence>
<feature type="compositionally biased region" description="Acidic residues" evidence="4">
    <location>
        <begin position="69"/>
        <end position="90"/>
    </location>
</feature>
<dbReference type="GO" id="GO:0000480">
    <property type="term" value="P:endonucleolytic cleavage in 5'-ETS of tricistronic rRNA transcript (SSU-rRNA, 5.8S rRNA, LSU-rRNA)"/>
    <property type="evidence" value="ECO:0007669"/>
    <property type="project" value="EnsemblFungi"/>
</dbReference>
<dbReference type="OMA" id="EEYIRPQ"/>
<dbReference type="PANTHER" id="PTHR13237:SF8">
    <property type="entry name" value="SOMETHING ABOUT SILENCING PROTEIN 10"/>
    <property type="match status" value="1"/>
</dbReference>
<evidence type="ECO:0000259" key="5">
    <source>
        <dbReference type="Pfam" id="PF09368"/>
    </source>
</evidence>
<feature type="compositionally biased region" description="Basic and acidic residues" evidence="4">
    <location>
        <begin position="344"/>
        <end position="359"/>
    </location>
</feature>
<dbReference type="Pfam" id="PF09368">
    <property type="entry name" value="Sas10"/>
    <property type="match status" value="1"/>
</dbReference>
<dbReference type="FunCoup" id="G0V909">
    <property type="interactions" value="435"/>
</dbReference>
<organism evidence="6 7">
    <name type="scientific">Naumovozyma castellii</name>
    <name type="common">Yeast</name>
    <name type="synonym">Saccharomyces castellii</name>
    <dbReference type="NCBI Taxonomy" id="27288"/>
    <lineage>
        <taxon>Eukaryota</taxon>
        <taxon>Fungi</taxon>
        <taxon>Dikarya</taxon>
        <taxon>Ascomycota</taxon>
        <taxon>Saccharomycotina</taxon>
        <taxon>Saccharomycetes</taxon>
        <taxon>Saccharomycetales</taxon>
        <taxon>Saccharomycetaceae</taxon>
        <taxon>Naumovozyma</taxon>
    </lineage>
</organism>
<feature type="compositionally biased region" description="Acidic residues" evidence="4">
    <location>
        <begin position="315"/>
        <end position="332"/>
    </location>
</feature>